<dbReference type="SUPFAM" id="SSF51905">
    <property type="entry name" value="FAD/NAD(P)-binding domain"/>
    <property type="match status" value="1"/>
</dbReference>
<gene>
    <name evidence="6" type="ORF">NCTC1542_00238</name>
</gene>
<organism evidence="6 7">
    <name type="scientific">Mycolicibacterium fortuitum</name>
    <name type="common">Mycobacterium fortuitum</name>
    <dbReference type="NCBI Taxonomy" id="1766"/>
    <lineage>
        <taxon>Bacteria</taxon>
        <taxon>Bacillati</taxon>
        <taxon>Actinomycetota</taxon>
        <taxon>Actinomycetes</taxon>
        <taxon>Mycobacteriales</taxon>
        <taxon>Mycobacteriaceae</taxon>
        <taxon>Mycolicibacterium</taxon>
    </lineage>
</organism>
<keyword evidence="4" id="KW-0560">Oxidoreductase</keyword>
<evidence type="ECO:0000313" key="6">
    <source>
        <dbReference type="EMBL" id="STZ72700.1"/>
    </source>
</evidence>
<evidence type="ECO:0000256" key="2">
    <source>
        <dbReference type="ARBA" id="ARBA00022630"/>
    </source>
</evidence>
<dbReference type="GO" id="GO:0008115">
    <property type="term" value="F:sarcosine oxidase activity"/>
    <property type="evidence" value="ECO:0007669"/>
    <property type="project" value="TreeGrafter"/>
</dbReference>
<dbReference type="Pfam" id="PF01266">
    <property type="entry name" value="DAO"/>
    <property type="match status" value="1"/>
</dbReference>
<protein>
    <submittedName>
        <fullName evidence="6">N-methyltryptophan oxidase</fullName>
    </submittedName>
</protein>
<dbReference type="EMBL" id="UGQY01000001">
    <property type="protein sequence ID" value="STZ72700.1"/>
    <property type="molecule type" value="Genomic_DNA"/>
</dbReference>
<evidence type="ECO:0000313" key="7">
    <source>
        <dbReference type="Proteomes" id="UP000255389"/>
    </source>
</evidence>
<proteinExistence type="predicted"/>
<comment type="cofactor">
    <cofactor evidence="1">
        <name>FAD</name>
        <dbReference type="ChEBI" id="CHEBI:57692"/>
    </cofactor>
</comment>
<dbReference type="Gene3D" id="3.30.9.10">
    <property type="entry name" value="D-Amino Acid Oxidase, subunit A, domain 2"/>
    <property type="match status" value="1"/>
</dbReference>
<dbReference type="AlphaFoldDB" id="A0A378U669"/>
<dbReference type="Gene3D" id="3.50.50.60">
    <property type="entry name" value="FAD/NAD(P)-binding domain"/>
    <property type="match status" value="1"/>
</dbReference>
<dbReference type="InterPro" id="IPR006076">
    <property type="entry name" value="FAD-dep_OxRdtase"/>
</dbReference>
<evidence type="ECO:0000256" key="3">
    <source>
        <dbReference type="ARBA" id="ARBA00022827"/>
    </source>
</evidence>
<name>A0A378U669_MYCFO</name>
<keyword evidence="2" id="KW-0285">Flavoprotein</keyword>
<sequence>MAMKCVVIGAGAWGLPAAAELTRRGHAVTLIDRHGPLNTLASSGGSTRLWRLADPDPLRVRLAQRGVDAMHRLAERAGTPVFLTRGLLWRDDQSLPAVQSTLDALG</sequence>
<reference evidence="6 7" key="1">
    <citation type="submission" date="2018-06" db="EMBL/GenBank/DDBJ databases">
        <authorList>
            <consortium name="Pathogen Informatics"/>
            <person name="Doyle S."/>
        </authorList>
    </citation>
    <scope>NUCLEOTIDE SEQUENCE [LARGE SCALE GENOMIC DNA]</scope>
    <source>
        <strain evidence="6 7">NCTC1542</strain>
    </source>
</reference>
<accession>A0A378U669</accession>
<dbReference type="InterPro" id="IPR045170">
    <property type="entry name" value="MTOX"/>
</dbReference>
<evidence type="ECO:0000256" key="4">
    <source>
        <dbReference type="ARBA" id="ARBA00023002"/>
    </source>
</evidence>
<feature type="domain" description="FAD dependent oxidoreductase" evidence="5">
    <location>
        <begin position="5"/>
        <end position="103"/>
    </location>
</feature>
<dbReference type="PANTHER" id="PTHR10961">
    <property type="entry name" value="PEROXISOMAL SARCOSINE OXIDASE"/>
    <property type="match status" value="1"/>
</dbReference>
<evidence type="ECO:0000259" key="5">
    <source>
        <dbReference type="Pfam" id="PF01266"/>
    </source>
</evidence>
<keyword evidence="3" id="KW-0274">FAD</keyword>
<dbReference type="Proteomes" id="UP000255389">
    <property type="component" value="Unassembled WGS sequence"/>
</dbReference>
<dbReference type="GO" id="GO:0050660">
    <property type="term" value="F:flavin adenine dinucleotide binding"/>
    <property type="evidence" value="ECO:0007669"/>
    <property type="project" value="InterPro"/>
</dbReference>
<dbReference type="InterPro" id="IPR036188">
    <property type="entry name" value="FAD/NAD-bd_sf"/>
</dbReference>
<evidence type="ECO:0000256" key="1">
    <source>
        <dbReference type="ARBA" id="ARBA00001974"/>
    </source>
</evidence>
<dbReference type="PANTHER" id="PTHR10961:SF7">
    <property type="entry name" value="FAD DEPENDENT OXIDOREDUCTASE DOMAIN-CONTAINING PROTEIN"/>
    <property type="match status" value="1"/>
</dbReference>